<dbReference type="Pfam" id="PF02955">
    <property type="entry name" value="GSH-S_ATP"/>
    <property type="match status" value="1"/>
</dbReference>
<keyword evidence="1" id="KW-0067">ATP-binding</keyword>
<dbReference type="PROSITE" id="PS50975">
    <property type="entry name" value="ATP_GRASP"/>
    <property type="match status" value="1"/>
</dbReference>
<feature type="domain" description="ATP-grasp" evidence="2">
    <location>
        <begin position="112"/>
        <end position="300"/>
    </location>
</feature>
<name>A0A7J9UU97_9MICO</name>
<evidence type="ECO:0000313" key="4">
    <source>
        <dbReference type="Proteomes" id="UP000429644"/>
    </source>
</evidence>
<dbReference type="AlphaFoldDB" id="A0A7J9UU97"/>
<dbReference type="GO" id="GO:0004363">
    <property type="term" value="F:glutathione synthase activity"/>
    <property type="evidence" value="ECO:0007669"/>
    <property type="project" value="InterPro"/>
</dbReference>
<dbReference type="EMBL" id="WHPD01000974">
    <property type="protein sequence ID" value="MPV87903.1"/>
    <property type="molecule type" value="Genomic_DNA"/>
</dbReference>
<dbReference type="GO" id="GO:0005524">
    <property type="term" value="F:ATP binding"/>
    <property type="evidence" value="ECO:0007669"/>
    <property type="project" value="UniProtKB-UniRule"/>
</dbReference>
<dbReference type="OrthoDB" id="3373978at2"/>
<proteinExistence type="predicted"/>
<evidence type="ECO:0000259" key="2">
    <source>
        <dbReference type="PROSITE" id="PS50975"/>
    </source>
</evidence>
<comment type="caution">
    <text evidence="3">The sequence shown here is derived from an EMBL/GenBank/DDBJ whole genome shotgun (WGS) entry which is preliminary data.</text>
</comment>
<dbReference type="PANTHER" id="PTHR39217:SF1">
    <property type="entry name" value="GLUTATHIONE SYNTHETASE"/>
    <property type="match status" value="1"/>
</dbReference>
<dbReference type="InterPro" id="IPR053191">
    <property type="entry name" value="DcsG_Biosynth_Enzyme"/>
</dbReference>
<evidence type="ECO:0000256" key="1">
    <source>
        <dbReference type="PROSITE-ProRule" id="PRU00409"/>
    </source>
</evidence>
<dbReference type="GO" id="GO:0046872">
    <property type="term" value="F:metal ion binding"/>
    <property type="evidence" value="ECO:0007669"/>
    <property type="project" value="InterPro"/>
</dbReference>
<evidence type="ECO:0000313" key="3">
    <source>
        <dbReference type="EMBL" id="MPV87903.1"/>
    </source>
</evidence>
<dbReference type="Gene3D" id="3.30.470.20">
    <property type="entry name" value="ATP-grasp fold, B domain"/>
    <property type="match status" value="1"/>
</dbReference>
<reference evidence="3 4" key="1">
    <citation type="submission" date="2019-10" db="EMBL/GenBank/DDBJ databases">
        <title>Georgenia wutianyii sp. nov. and Georgenia yuyongxinii sp. nov. isolated from plateau pika (Ochotona curzoniae) in the Qinghai-Tibet plateau of China.</title>
        <authorList>
            <person name="Tian Z."/>
        </authorList>
    </citation>
    <scope>NUCLEOTIDE SEQUENCE [LARGE SCALE GENOMIC DNA]</scope>
    <source>
        <strain evidence="3 4">JCM 15130</strain>
    </source>
</reference>
<organism evidence="3 4">
    <name type="scientific">Georgenia ruanii</name>
    <dbReference type="NCBI Taxonomy" id="348442"/>
    <lineage>
        <taxon>Bacteria</taxon>
        <taxon>Bacillati</taxon>
        <taxon>Actinomycetota</taxon>
        <taxon>Actinomycetes</taxon>
        <taxon>Micrococcales</taxon>
        <taxon>Bogoriellaceae</taxon>
        <taxon>Georgenia</taxon>
    </lineage>
</organism>
<dbReference type="SUPFAM" id="SSF56059">
    <property type="entry name" value="Glutathione synthetase ATP-binding domain-like"/>
    <property type="match status" value="1"/>
</dbReference>
<dbReference type="RefSeq" id="WP_152230529.1">
    <property type="nucleotide sequence ID" value="NZ_BAAAOT010000002.1"/>
</dbReference>
<keyword evidence="1" id="KW-0547">Nucleotide-binding</keyword>
<accession>A0A7J9UU97</accession>
<sequence length="300" mass="30872">MPNTSDRYLVAAPPPATEDAPADVLLVTGHTEADPEAPLLVAELVARGVRAEVRPWGPGTDWAAAPLTVVRSPWDYITRCAEFLAWAGAVAERSALVNPAQVLGWNAHKGYLADLAAAGVPVVPTMHVPARTAELGAVLGRFDGEVVLKPAVSAGAAGVLRVPADAPGALEHLAGLTTAGDALVQPFVPAVVERGETSLVFFGGAYSHAVRKVPAAGDYRVQGHHGGQTRAVEPTAAELAVAAHALAAVPGEAAYARVDLVDLDGAPALMELELIEPDLFLTHAPGAAGRFADHLLTLLG</sequence>
<dbReference type="PANTHER" id="PTHR39217">
    <property type="match status" value="1"/>
</dbReference>
<protein>
    <recommendedName>
        <fullName evidence="2">ATP-grasp domain-containing protein</fullName>
    </recommendedName>
</protein>
<gene>
    <name evidence="3" type="ORF">GB882_04435</name>
</gene>
<keyword evidence="4" id="KW-1185">Reference proteome</keyword>
<dbReference type="InterPro" id="IPR011761">
    <property type="entry name" value="ATP-grasp"/>
</dbReference>
<dbReference type="InterPro" id="IPR004218">
    <property type="entry name" value="GSHS_ATP-bd"/>
</dbReference>
<dbReference type="Proteomes" id="UP000429644">
    <property type="component" value="Unassembled WGS sequence"/>
</dbReference>